<protein>
    <recommendedName>
        <fullName evidence="11">L-dopachrome isomerase</fullName>
        <ecNumber evidence="8">5.3.2.1</ecNumber>
        <ecNumber evidence="7">5.3.3.12</ecNumber>
    </recommendedName>
    <alternativeName>
        <fullName evidence="9">L-dopachrome tautomerase</fullName>
    </alternativeName>
    <alternativeName>
        <fullName evidence="10">Phenylpyruvate tautomerase</fullName>
    </alternativeName>
</protein>
<evidence type="ECO:0000256" key="5">
    <source>
        <dbReference type="ARBA" id="ARBA00036735"/>
    </source>
</evidence>
<dbReference type="Gene3D" id="3.30.429.10">
    <property type="entry name" value="Macrophage Migration Inhibitory Factor"/>
    <property type="match status" value="1"/>
</dbReference>
<sequence length="116" mass="12993">MPYLRLQTSATLAAEDRAPVLRALSRAVAEILGKPERYMMVALEDGVPMAFAGEDAPCAYLELKSIGLPRHRTEELSAALCGLVEKHLGVPAERTYIEFTDLERDLFGWNRRTFAR</sequence>
<proteinExistence type="predicted"/>
<dbReference type="SUPFAM" id="SSF55331">
    <property type="entry name" value="Tautomerase/MIF"/>
    <property type="match status" value="1"/>
</dbReference>
<evidence type="ECO:0000313" key="13">
    <source>
        <dbReference type="Proteomes" id="UP000276634"/>
    </source>
</evidence>
<evidence type="ECO:0000256" key="6">
    <source>
        <dbReference type="ARBA" id="ARBA00036823"/>
    </source>
</evidence>
<dbReference type="EC" id="5.3.2.1" evidence="8"/>
<accession>A0A3N1Y8I1</accession>
<evidence type="ECO:0000313" key="12">
    <source>
        <dbReference type="EMBL" id="ROR35085.1"/>
    </source>
</evidence>
<comment type="catalytic activity">
    <reaction evidence="5">
        <text>3-phenylpyruvate = enol-phenylpyruvate</text>
        <dbReference type="Rhea" id="RHEA:17097"/>
        <dbReference type="ChEBI" id="CHEBI:16815"/>
        <dbReference type="ChEBI" id="CHEBI:18005"/>
        <dbReference type="EC" id="5.3.2.1"/>
    </reaction>
</comment>
<dbReference type="GO" id="GO:0004167">
    <property type="term" value="F:dopachrome isomerase activity"/>
    <property type="evidence" value="ECO:0007669"/>
    <property type="project" value="UniProtKB-EC"/>
</dbReference>
<evidence type="ECO:0000256" key="8">
    <source>
        <dbReference type="ARBA" id="ARBA00039086"/>
    </source>
</evidence>
<comment type="caution">
    <text evidence="12">The sequence shown here is derived from an EMBL/GenBank/DDBJ whole genome shotgun (WGS) entry which is preliminary data.</text>
</comment>
<name>A0A3N1Y8I1_9GAMM</name>
<dbReference type="AlphaFoldDB" id="A0A3N1Y8I1"/>
<dbReference type="Pfam" id="PF01187">
    <property type="entry name" value="MIF"/>
    <property type="match status" value="1"/>
</dbReference>
<reference evidence="12 13" key="1">
    <citation type="submission" date="2018-11" db="EMBL/GenBank/DDBJ databases">
        <title>Genomic Encyclopedia of Type Strains, Phase IV (KMG-IV): sequencing the most valuable type-strain genomes for metagenomic binning, comparative biology and taxonomic classification.</title>
        <authorList>
            <person name="Goeker M."/>
        </authorList>
    </citation>
    <scope>NUCLEOTIDE SEQUENCE [LARGE SCALE GENOMIC DNA]</scope>
    <source>
        <strain evidence="12 13">DSM 100275</strain>
    </source>
</reference>
<keyword evidence="2" id="KW-0202">Cytokine</keyword>
<dbReference type="EC" id="5.3.3.12" evidence="7"/>
<keyword evidence="4" id="KW-0413">Isomerase</keyword>
<dbReference type="GO" id="GO:0005125">
    <property type="term" value="F:cytokine activity"/>
    <property type="evidence" value="ECO:0007669"/>
    <property type="project" value="UniProtKB-KW"/>
</dbReference>
<dbReference type="GO" id="GO:0050178">
    <property type="term" value="F:phenylpyruvate tautomerase activity"/>
    <property type="evidence" value="ECO:0007669"/>
    <property type="project" value="UniProtKB-EC"/>
</dbReference>
<dbReference type="InterPro" id="IPR001398">
    <property type="entry name" value="Macrophage_inhib_fac"/>
</dbReference>
<dbReference type="OrthoDB" id="5769863at2"/>
<evidence type="ECO:0000256" key="3">
    <source>
        <dbReference type="ARBA" id="ARBA00022525"/>
    </source>
</evidence>
<evidence type="ECO:0000256" key="2">
    <source>
        <dbReference type="ARBA" id="ARBA00022514"/>
    </source>
</evidence>
<evidence type="ECO:0000256" key="4">
    <source>
        <dbReference type="ARBA" id="ARBA00023235"/>
    </source>
</evidence>
<evidence type="ECO:0000256" key="9">
    <source>
        <dbReference type="ARBA" id="ARBA00041631"/>
    </source>
</evidence>
<dbReference type="InterPro" id="IPR014347">
    <property type="entry name" value="Tautomerase/MIF_sf"/>
</dbReference>
<dbReference type="EMBL" id="RJVI01000001">
    <property type="protein sequence ID" value="ROR35085.1"/>
    <property type="molecule type" value="Genomic_DNA"/>
</dbReference>
<dbReference type="PANTHER" id="PTHR11954">
    <property type="entry name" value="D-DOPACHROME DECARBOXYLASE"/>
    <property type="match status" value="1"/>
</dbReference>
<dbReference type="PANTHER" id="PTHR11954:SF6">
    <property type="entry name" value="MACROPHAGE MIGRATION INHIBITORY FACTOR"/>
    <property type="match status" value="1"/>
</dbReference>
<organism evidence="12 13">
    <name type="scientific">Inmirania thermothiophila</name>
    <dbReference type="NCBI Taxonomy" id="1750597"/>
    <lineage>
        <taxon>Bacteria</taxon>
        <taxon>Pseudomonadati</taxon>
        <taxon>Pseudomonadota</taxon>
        <taxon>Gammaproteobacteria</taxon>
        <taxon>Chromatiales</taxon>
        <taxon>Ectothiorhodospiraceae</taxon>
        <taxon>Inmirania</taxon>
    </lineage>
</organism>
<comment type="subcellular location">
    <subcellularLocation>
        <location evidence="1">Secreted</location>
    </subcellularLocation>
</comment>
<dbReference type="Proteomes" id="UP000276634">
    <property type="component" value="Unassembled WGS sequence"/>
</dbReference>
<comment type="catalytic activity">
    <reaction evidence="6">
        <text>L-dopachrome = 5,6-dihydroxyindole-2-carboxylate</text>
        <dbReference type="Rhea" id="RHEA:13041"/>
        <dbReference type="ChEBI" id="CHEBI:16875"/>
        <dbReference type="ChEBI" id="CHEBI:57509"/>
        <dbReference type="EC" id="5.3.3.12"/>
    </reaction>
</comment>
<gene>
    <name evidence="12" type="ORF">EDC57_1002</name>
</gene>
<evidence type="ECO:0000256" key="7">
    <source>
        <dbReference type="ARBA" id="ARBA00038932"/>
    </source>
</evidence>
<evidence type="ECO:0000256" key="11">
    <source>
        <dbReference type="ARBA" id="ARBA00042730"/>
    </source>
</evidence>
<evidence type="ECO:0000256" key="10">
    <source>
        <dbReference type="ARBA" id="ARBA00041912"/>
    </source>
</evidence>
<dbReference type="RefSeq" id="WP_123400728.1">
    <property type="nucleotide sequence ID" value="NZ_RJVI01000001.1"/>
</dbReference>
<dbReference type="GO" id="GO:0005615">
    <property type="term" value="C:extracellular space"/>
    <property type="evidence" value="ECO:0007669"/>
    <property type="project" value="UniProtKB-KW"/>
</dbReference>
<evidence type="ECO:0000256" key="1">
    <source>
        <dbReference type="ARBA" id="ARBA00004613"/>
    </source>
</evidence>
<keyword evidence="3" id="KW-0964">Secreted</keyword>
<keyword evidence="13" id="KW-1185">Reference proteome</keyword>